<proteinExistence type="predicted"/>
<organism evidence="3 4">
    <name type="scientific">Manduca sexta</name>
    <name type="common">Tobacco hawkmoth</name>
    <name type="synonym">Tobacco hornworm</name>
    <dbReference type="NCBI Taxonomy" id="7130"/>
    <lineage>
        <taxon>Eukaryota</taxon>
        <taxon>Metazoa</taxon>
        <taxon>Ecdysozoa</taxon>
        <taxon>Arthropoda</taxon>
        <taxon>Hexapoda</taxon>
        <taxon>Insecta</taxon>
        <taxon>Pterygota</taxon>
        <taxon>Neoptera</taxon>
        <taxon>Endopterygota</taxon>
        <taxon>Lepidoptera</taxon>
        <taxon>Glossata</taxon>
        <taxon>Ditrysia</taxon>
        <taxon>Bombycoidea</taxon>
        <taxon>Sphingidae</taxon>
        <taxon>Sphinginae</taxon>
        <taxon>Sphingini</taxon>
        <taxon>Manduca</taxon>
    </lineage>
</organism>
<evidence type="ECO:0000313" key="4">
    <source>
        <dbReference type="Proteomes" id="UP000791440"/>
    </source>
</evidence>
<feature type="compositionally biased region" description="Basic and acidic residues" evidence="1">
    <location>
        <begin position="159"/>
        <end position="177"/>
    </location>
</feature>
<protein>
    <recommendedName>
        <fullName evidence="2">AAA+ ATPase domain-containing protein</fullName>
    </recommendedName>
</protein>
<dbReference type="EMBL" id="JH668472">
    <property type="protein sequence ID" value="KAG6454688.1"/>
    <property type="molecule type" value="Genomic_DNA"/>
</dbReference>
<dbReference type="Proteomes" id="UP000791440">
    <property type="component" value="Unassembled WGS sequence"/>
</dbReference>
<dbReference type="GO" id="GO:0005524">
    <property type="term" value="F:ATP binding"/>
    <property type="evidence" value="ECO:0007669"/>
    <property type="project" value="InterPro"/>
</dbReference>
<evidence type="ECO:0000259" key="2">
    <source>
        <dbReference type="SMART" id="SM00382"/>
    </source>
</evidence>
<dbReference type="InterPro" id="IPR027417">
    <property type="entry name" value="P-loop_NTPase"/>
</dbReference>
<sequence length="885" mass="103969">MLQIPRNLCLTIDAHQKWLGLLKQAKELVEDDSDLQDKAENGFRIKERAFPPEFLGRHYAVYCSLINRMYDAYLNSVHLQRAPYMLEIIAVFIKRLYELRNELVHLIVNDYIYLDAALVQLRFEPADVEIIVPYHFPLESRPESAENLLQKMWTEAVKRKNKPPEKEKSFERKRNPFGEDDDEQGSEKESKESIKDVDEITQTISEDCTQTLIIQKCERYRQYYVQYCRNKNRLRKLYYADKTPEAPLHIKNKAAKLIQRVYRLYMKVKRKNNVKIQEDILIGYIADPFKKRLSLEEENNKIYERRRKTRMKLQETYNKEMERENKRLILFKKNNQIDDITDQINVWFKEWYYGYGFFPEYPFDIEGGTMLVLRGEYPTVEEKREEDEKIEAATKGKTPEQLKTEKEQAKLDAALKAEAEKEQQKREAEQLFKLRCNPFADIGYKVESSEHMESLMQALNKYRAAWSIYDKFPPHQCRDNVYGYIKSIMTDDLMCQLHQDCRVYVDELMRADQKLLVKMHQIMYKNVGWKYPKLNQRKKPKPASIPKPLNMDDTMLQGFEELFDLGIISRPKAKIKDIYGDSNYAAYDMNLMDPFAKFPPPGYGDMKTRLILSCVFASGIQAGAKRNKSVLLLGPARNGKSFLVDCVAGELNAIKIDITPEVFSAVLEKPAKVINQVFQAARVFQPCVIYMRNIERMFSKKASPLDKVLNMKPLKTALPKLLKTLPNEDKIIFIATCSNPFETQAKPMVSMFNEMILVPNTDYATVRQFFYEKLQSIRSMPRDYCVQSLAQLLQGYGFGVLIELYQQVMTPERIVRLNITPLSPTEFLEALLEKEIEPITREEYQEYTDFFIENSYLKTERLEYDIINKYRDVAYRKMAKQKAAG</sequence>
<feature type="region of interest" description="Disordered" evidence="1">
    <location>
        <begin position="383"/>
        <end position="405"/>
    </location>
</feature>
<reference evidence="3" key="2">
    <citation type="submission" date="2020-12" db="EMBL/GenBank/DDBJ databases">
        <authorList>
            <person name="Kanost M."/>
        </authorList>
    </citation>
    <scope>NUCLEOTIDE SEQUENCE</scope>
</reference>
<keyword evidence="4" id="KW-1185">Reference proteome</keyword>
<dbReference type="Pfam" id="PF00004">
    <property type="entry name" value="AAA"/>
    <property type="match status" value="1"/>
</dbReference>
<dbReference type="Gene3D" id="3.40.50.300">
    <property type="entry name" value="P-loop containing nucleotide triphosphate hydrolases"/>
    <property type="match status" value="1"/>
</dbReference>
<evidence type="ECO:0000256" key="1">
    <source>
        <dbReference type="SAM" id="MobiDB-lite"/>
    </source>
</evidence>
<evidence type="ECO:0000313" key="3">
    <source>
        <dbReference type="EMBL" id="KAG6454688.1"/>
    </source>
</evidence>
<dbReference type="SMART" id="SM00382">
    <property type="entry name" value="AAA"/>
    <property type="match status" value="1"/>
</dbReference>
<dbReference type="AlphaFoldDB" id="A0A921ZBP8"/>
<gene>
    <name evidence="3" type="ORF">O3G_MSEX008808</name>
</gene>
<dbReference type="InterPro" id="IPR052267">
    <property type="entry name" value="N-DRC_Component"/>
</dbReference>
<dbReference type="PANTHER" id="PTHR14690:SF9">
    <property type="entry name" value="GH08353P"/>
    <property type="match status" value="1"/>
</dbReference>
<comment type="caution">
    <text evidence="3">The sequence shown here is derived from an EMBL/GenBank/DDBJ whole genome shotgun (WGS) entry which is preliminary data.</text>
</comment>
<dbReference type="SUPFAM" id="SSF52540">
    <property type="entry name" value="P-loop containing nucleoside triphosphate hydrolases"/>
    <property type="match status" value="1"/>
</dbReference>
<dbReference type="PANTHER" id="PTHR14690">
    <property type="entry name" value="IQ MOTIF CONTAINING WITH AAA DOMAIN 1"/>
    <property type="match status" value="1"/>
</dbReference>
<dbReference type="EMBL" id="JH668472">
    <property type="protein sequence ID" value="KAG6454689.1"/>
    <property type="molecule type" value="Genomic_DNA"/>
</dbReference>
<feature type="compositionally biased region" description="Basic and acidic residues" evidence="1">
    <location>
        <begin position="185"/>
        <end position="196"/>
    </location>
</feature>
<dbReference type="InterPro" id="IPR003959">
    <property type="entry name" value="ATPase_AAA_core"/>
</dbReference>
<dbReference type="EMBL" id="JH668472">
    <property type="protein sequence ID" value="KAG6454691.1"/>
    <property type="molecule type" value="Genomic_DNA"/>
</dbReference>
<reference evidence="3" key="1">
    <citation type="journal article" date="2016" name="Insect Biochem. Mol. Biol.">
        <title>Multifaceted biological insights from a draft genome sequence of the tobacco hornworm moth, Manduca sexta.</title>
        <authorList>
            <person name="Kanost M.R."/>
            <person name="Arrese E.L."/>
            <person name="Cao X."/>
            <person name="Chen Y.R."/>
            <person name="Chellapilla S."/>
            <person name="Goldsmith M.R."/>
            <person name="Grosse-Wilde E."/>
            <person name="Heckel D.G."/>
            <person name="Herndon N."/>
            <person name="Jiang H."/>
            <person name="Papanicolaou A."/>
            <person name="Qu J."/>
            <person name="Soulages J.L."/>
            <person name="Vogel H."/>
            <person name="Walters J."/>
            <person name="Waterhouse R.M."/>
            <person name="Ahn S.J."/>
            <person name="Almeida F.C."/>
            <person name="An C."/>
            <person name="Aqrawi P."/>
            <person name="Bretschneider A."/>
            <person name="Bryant W.B."/>
            <person name="Bucks S."/>
            <person name="Chao H."/>
            <person name="Chevignon G."/>
            <person name="Christen J.M."/>
            <person name="Clarke D.F."/>
            <person name="Dittmer N.T."/>
            <person name="Ferguson L.C.F."/>
            <person name="Garavelou S."/>
            <person name="Gordon K.H.J."/>
            <person name="Gunaratna R.T."/>
            <person name="Han Y."/>
            <person name="Hauser F."/>
            <person name="He Y."/>
            <person name="Heidel-Fischer H."/>
            <person name="Hirsh A."/>
            <person name="Hu Y."/>
            <person name="Jiang H."/>
            <person name="Kalra D."/>
            <person name="Klinner C."/>
            <person name="Konig C."/>
            <person name="Kovar C."/>
            <person name="Kroll A.R."/>
            <person name="Kuwar S.S."/>
            <person name="Lee S.L."/>
            <person name="Lehman R."/>
            <person name="Li K."/>
            <person name="Li Z."/>
            <person name="Liang H."/>
            <person name="Lovelace S."/>
            <person name="Lu Z."/>
            <person name="Mansfield J.H."/>
            <person name="McCulloch K.J."/>
            <person name="Mathew T."/>
            <person name="Morton B."/>
            <person name="Muzny D.M."/>
            <person name="Neunemann D."/>
            <person name="Ongeri F."/>
            <person name="Pauchet Y."/>
            <person name="Pu L.L."/>
            <person name="Pyrousis I."/>
            <person name="Rao X.J."/>
            <person name="Redding A."/>
            <person name="Roesel C."/>
            <person name="Sanchez-Gracia A."/>
            <person name="Schaack S."/>
            <person name="Shukla A."/>
            <person name="Tetreau G."/>
            <person name="Wang Y."/>
            <person name="Xiong G.H."/>
            <person name="Traut W."/>
            <person name="Walsh T.K."/>
            <person name="Worley K.C."/>
            <person name="Wu D."/>
            <person name="Wu W."/>
            <person name="Wu Y.Q."/>
            <person name="Zhang X."/>
            <person name="Zou Z."/>
            <person name="Zucker H."/>
            <person name="Briscoe A.D."/>
            <person name="Burmester T."/>
            <person name="Clem R.J."/>
            <person name="Feyereisen R."/>
            <person name="Grimmelikhuijzen C.J.P."/>
            <person name="Hamodrakas S.J."/>
            <person name="Hansson B.S."/>
            <person name="Huguet E."/>
            <person name="Jermiin L.S."/>
            <person name="Lan Q."/>
            <person name="Lehman H.K."/>
            <person name="Lorenzen M."/>
            <person name="Merzendorfer H."/>
            <person name="Michalopoulos I."/>
            <person name="Morton D.B."/>
            <person name="Muthukrishnan S."/>
            <person name="Oakeshott J.G."/>
            <person name="Palmer W."/>
            <person name="Park Y."/>
            <person name="Passarelli A.L."/>
            <person name="Rozas J."/>
            <person name="Schwartz L.M."/>
            <person name="Smith W."/>
            <person name="Southgate A."/>
            <person name="Vilcinskas A."/>
            <person name="Vogt R."/>
            <person name="Wang P."/>
            <person name="Werren J."/>
            <person name="Yu X.Q."/>
            <person name="Zhou J.J."/>
            <person name="Brown S.J."/>
            <person name="Scherer S.E."/>
            <person name="Richards S."/>
            <person name="Blissard G.W."/>
        </authorList>
    </citation>
    <scope>NUCLEOTIDE SEQUENCE</scope>
</reference>
<feature type="domain" description="AAA+ ATPase" evidence="2">
    <location>
        <begin position="626"/>
        <end position="762"/>
    </location>
</feature>
<dbReference type="InterPro" id="IPR003593">
    <property type="entry name" value="AAA+_ATPase"/>
</dbReference>
<feature type="region of interest" description="Disordered" evidence="1">
    <location>
        <begin position="159"/>
        <end position="196"/>
    </location>
</feature>
<dbReference type="EMBL" id="JH668472">
    <property type="protein sequence ID" value="KAG6454690.1"/>
    <property type="molecule type" value="Genomic_DNA"/>
</dbReference>
<accession>A0A921ZBP8</accession>
<name>A0A921ZBP8_MANSE</name>
<dbReference type="GO" id="GO:0016887">
    <property type="term" value="F:ATP hydrolysis activity"/>
    <property type="evidence" value="ECO:0007669"/>
    <property type="project" value="InterPro"/>
</dbReference>